<evidence type="ECO:0000256" key="1">
    <source>
        <dbReference type="ARBA" id="ARBA00004071"/>
    </source>
</evidence>
<keyword evidence="9" id="KW-1185">Reference proteome</keyword>
<accession>A0ABQ3X1Q0</accession>
<comment type="function">
    <text evidence="1">Alpha-L-fucosidase is responsible for hydrolyzing the alpha-1,6-linked fucose joined to the reducing-end N-acetylglucosamine of the carbohydrate moieties of glycoproteins.</text>
</comment>
<comment type="caution">
    <text evidence="8">The sequence shown here is derived from an EMBL/GenBank/DDBJ whole genome shotgun (WGS) entry which is preliminary data.</text>
</comment>
<dbReference type="SMART" id="SM00812">
    <property type="entry name" value="Alpha_L_fucos"/>
    <property type="match status" value="1"/>
</dbReference>
<reference evidence="8 9" key="1">
    <citation type="submission" date="2021-01" db="EMBL/GenBank/DDBJ databases">
        <title>Whole genome shotgun sequence of Actinoplanes couchii NBRC 106145.</title>
        <authorList>
            <person name="Komaki H."/>
            <person name="Tamura T."/>
        </authorList>
    </citation>
    <scope>NUCLEOTIDE SEQUENCE [LARGE SCALE GENOMIC DNA]</scope>
    <source>
        <strain evidence="8 9">NBRC 106145</strain>
    </source>
</reference>
<name>A0ABQ3X1Q0_9ACTN</name>
<evidence type="ECO:0000313" key="8">
    <source>
        <dbReference type="EMBL" id="GID52444.1"/>
    </source>
</evidence>
<dbReference type="EC" id="3.2.1.51" evidence="3"/>
<dbReference type="PANTHER" id="PTHR10030:SF37">
    <property type="entry name" value="ALPHA-L-FUCOSIDASE-RELATED"/>
    <property type="match status" value="1"/>
</dbReference>
<dbReference type="InterPro" id="IPR017853">
    <property type="entry name" value="GH"/>
</dbReference>
<dbReference type="RefSeq" id="WP_344317429.1">
    <property type="nucleotide sequence ID" value="NZ_BAAAQE010000097.1"/>
</dbReference>
<dbReference type="SUPFAM" id="SSF51445">
    <property type="entry name" value="(Trans)glycosidases"/>
    <property type="match status" value="1"/>
</dbReference>
<dbReference type="Gene3D" id="3.20.20.80">
    <property type="entry name" value="Glycosidases"/>
    <property type="match status" value="1"/>
</dbReference>
<evidence type="ECO:0000256" key="5">
    <source>
        <dbReference type="ARBA" id="ARBA00022801"/>
    </source>
</evidence>
<dbReference type="PIRSF" id="PIRSF001092">
    <property type="entry name" value="Alpha-L-fucosidase"/>
    <property type="match status" value="1"/>
</dbReference>
<evidence type="ECO:0000259" key="7">
    <source>
        <dbReference type="Pfam" id="PF01120"/>
    </source>
</evidence>
<feature type="domain" description="Glycoside hydrolase family 29 N-terminal" evidence="7">
    <location>
        <begin position="3"/>
        <end position="296"/>
    </location>
</feature>
<evidence type="ECO:0000256" key="3">
    <source>
        <dbReference type="ARBA" id="ARBA00012662"/>
    </source>
</evidence>
<dbReference type="PANTHER" id="PTHR10030">
    <property type="entry name" value="ALPHA-L-FUCOSIDASE"/>
    <property type="match status" value="1"/>
</dbReference>
<dbReference type="InterPro" id="IPR000933">
    <property type="entry name" value="Glyco_hydro_29"/>
</dbReference>
<sequence>MTAEWFAHDRFGLFVHFGLYSVAARHEWVQNYEEIPAAEYARYAEFFDPDLFDARAIARAAKEAGQRYAVLTAKHHEGFCLWDTATTDFKSSRDLVAEYVAAMREEGLKVGLYYSLLDWHHPDYPIDKHHPMRKNSEKRDIGAYRPYLHAQVKELLTAYGQIDYLFFDFTDEPGSGGTTPGDWDAETLMAMCRELQPGMIVNDRLGIPGDLVTPEQYQPVRPFPGLWEACQTVNGSWGYHRDNLNVKTADLLVRMLAGSVALGGNLLLNVGPTGRGEIAPTDAALLAEVGEWMRRHSPAIHGAGPPEFTAPSGVTYTQRGDRLYAHLFDWPFGLLHLPGLAGRVRFARLLNDGSEIRFSEIPAGQQAFNLNPAAPEPGTLTLSLPVRKPDVALPVIELYL</sequence>
<dbReference type="InterPro" id="IPR016286">
    <property type="entry name" value="FUC_metazoa-typ"/>
</dbReference>
<dbReference type="Proteomes" id="UP000612282">
    <property type="component" value="Unassembled WGS sequence"/>
</dbReference>
<dbReference type="EMBL" id="BOMG01000019">
    <property type="protein sequence ID" value="GID52444.1"/>
    <property type="molecule type" value="Genomic_DNA"/>
</dbReference>
<gene>
    <name evidence="8" type="ORF">Aco03nite_008480</name>
</gene>
<evidence type="ECO:0000256" key="4">
    <source>
        <dbReference type="ARBA" id="ARBA00022729"/>
    </source>
</evidence>
<evidence type="ECO:0000313" key="9">
    <source>
        <dbReference type="Proteomes" id="UP000612282"/>
    </source>
</evidence>
<keyword evidence="4" id="KW-0732">Signal</keyword>
<dbReference type="Pfam" id="PF01120">
    <property type="entry name" value="Alpha_L_fucos"/>
    <property type="match status" value="1"/>
</dbReference>
<keyword evidence="5" id="KW-0378">Hydrolase</keyword>
<protein>
    <recommendedName>
        <fullName evidence="3">alpha-L-fucosidase</fullName>
        <ecNumber evidence="3">3.2.1.51</ecNumber>
    </recommendedName>
</protein>
<evidence type="ECO:0000256" key="6">
    <source>
        <dbReference type="ARBA" id="ARBA00023295"/>
    </source>
</evidence>
<organism evidence="8 9">
    <name type="scientific">Actinoplanes couchii</name>
    <dbReference type="NCBI Taxonomy" id="403638"/>
    <lineage>
        <taxon>Bacteria</taxon>
        <taxon>Bacillati</taxon>
        <taxon>Actinomycetota</taxon>
        <taxon>Actinomycetes</taxon>
        <taxon>Micromonosporales</taxon>
        <taxon>Micromonosporaceae</taxon>
        <taxon>Actinoplanes</taxon>
    </lineage>
</organism>
<evidence type="ECO:0000256" key="2">
    <source>
        <dbReference type="ARBA" id="ARBA00007951"/>
    </source>
</evidence>
<keyword evidence="6" id="KW-0326">Glycosidase</keyword>
<proteinExistence type="inferred from homology"/>
<dbReference type="InterPro" id="IPR057739">
    <property type="entry name" value="Glyco_hydro_29_N"/>
</dbReference>
<dbReference type="PRINTS" id="PR00741">
    <property type="entry name" value="GLHYDRLASE29"/>
</dbReference>
<comment type="similarity">
    <text evidence="2">Belongs to the glycosyl hydrolase 29 family.</text>
</comment>